<protein>
    <submittedName>
        <fullName evidence="8">BMP family ABC transporter substrate-binding protein</fullName>
    </submittedName>
</protein>
<dbReference type="Gene3D" id="3.40.50.2300">
    <property type="match status" value="2"/>
</dbReference>
<proteinExistence type="inferred from homology"/>
<accession>A0ABU4C320</accession>
<name>A0ABU4C320_RHOGO</name>
<dbReference type="PANTHER" id="PTHR34296:SF2">
    <property type="entry name" value="ABC TRANSPORTER GUANOSINE-BINDING PROTEIN NUPN"/>
    <property type="match status" value="1"/>
</dbReference>
<sequence length="338" mass="34186">MKTFNKVGASLAAIAAAGITLTGCGSGSSTSAKTDSESCGFAFIMQDPISSSTAEQTIVRGLDNAQKEHDVTIDVIDGTAIAAVADNLRSAAARGCYEAIGVPFFANGDAVTQVASEYPEQAFYIAGGVAEGANVTSFNAANEEGTYVAGAMAAAMTKSGTIGVIIGDDSPSLRRYSDGFAAGAASVDPSTKVITTAVGSFTDPAKAGSIATNQASKGADIIYSAAGSNLQVYALGAQNGYRTIASDLTDWASVRATNPALAFIAAPTEDKLNSSIIAAYVNGDVPGGETRELGLKDGIFDIPYITGVASNDFEIPQVVVDAGTTAYEYIRGGGAATK</sequence>
<dbReference type="PANTHER" id="PTHR34296">
    <property type="entry name" value="TRANSCRIPTIONAL ACTIVATOR PROTEIN MED"/>
    <property type="match status" value="1"/>
</dbReference>
<evidence type="ECO:0000313" key="9">
    <source>
        <dbReference type="Proteomes" id="UP001185927"/>
    </source>
</evidence>
<comment type="caution">
    <text evidence="8">The sequence shown here is derived from an EMBL/GenBank/DDBJ whole genome shotgun (WGS) entry which is preliminary data.</text>
</comment>
<evidence type="ECO:0000256" key="4">
    <source>
        <dbReference type="ARBA" id="ARBA00022729"/>
    </source>
</evidence>
<evidence type="ECO:0000256" key="5">
    <source>
        <dbReference type="ARBA" id="ARBA00023136"/>
    </source>
</evidence>
<evidence type="ECO:0000256" key="3">
    <source>
        <dbReference type="ARBA" id="ARBA00022475"/>
    </source>
</evidence>
<dbReference type="InterPro" id="IPR003760">
    <property type="entry name" value="PnrA-like"/>
</dbReference>
<dbReference type="InterPro" id="IPR050957">
    <property type="entry name" value="BMP_lipoprotein"/>
</dbReference>
<evidence type="ECO:0000256" key="6">
    <source>
        <dbReference type="ARBA" id="ARBA00023288"/>
    </source>
</evidence>
<dbReference type="SUPFAM" id="SSF53822">
    <property type="entry name" value="Periplasmic binding protein-like I"/>
    <property type="match status" value="1"/>
</dbReference>
<dbReference type="EMBL" id="JAWLKB010000024">
    <property type="protein sequence ID" value="MDV6270814.1"/>
    <property type="molecule type" value="Genomic_DNA"/>
</dbReference>
<feature type="domain" description="ABC transporter substrate-binding protein PnrA-like" evidence="7">
    <location>
        <begin position="42"/>
        <end position="303"/>
    </location>
</feature>
<dbReference type="PROSITE" id="PS51257">
    <property type="entry name" value="PROKAR_LIPOPROTEIN"/>
    <property type="match status" value="1"/>
</dbReference>
<keyword evidence="4" id="KW-0732">Signal</keyword>
<comment type="similarity">
    <text evidence="2">Belongs to the BMP lipoprotein family.</text>
</comment>
<reference evidence="8 9" key="1">
    <citation type="submission" date="2023-10" db="EMBL/GenBank/DDBJ databases">
        <title>Development of a sustainable strategy for remediation of hydrocarbon-contaminated territories based on the waste exchange concept.</title>
        <authorList>
            <person name="Krivoruchko A."/>
        </authorList>
    </citation>
    <scope>NUCLEOTIDE SEQUENCE [LARGE SCALE GENOMIC DNA]</scope>
    <source>
        <strain evidence="8 9">IEGM 1203</strain>
    </source>
</reference>
<keyword evidence="3" id="KW-1003">Cell membrane</keyword>
<dbReference type="RefSeq" id="WP_317545240.1">
    <property type="nucleotide sequence ID" value="NZ_JAWLKB010000024.1"/>
</dbReference>
<evidence type="ECO:0000313" key="8">
    <source>
        <dbReference type="EMBL" id="MDV6270814.1"/>
    </source>
</evidence>
<dbReference type="Pfam" id="PF02608">
    <property type="entry name" value="Bmp"/>
    <property type="match status" value="1"/>
</dbReference>
<comment type="subcellular location">
    <subcellularLocation>
        <location evidence="1">Cell membrane</location>
        <topology evidence="1">Lipid-anchor</topology>
    </subcellularLocation>
</comment>
<keyword evidence="9" id="KW-1185">Reference proteome</keyword>
<organism evidence="8 9">
    <name type="scientific">Rhodococcus globerulus</name>
    <dbReference type="NCBI Taxonomy" id="33008"/>
    <lineage>
        <taxon>Bacteria</taxon>
        <taxon>Bacillati</taxon>
        <taxon>Actinomycetota</taxon>
        <taxon>Actinomycetes</taxon>
        <taxon>Mycobacteriales</taxon>
        <taxon>Nocardiaceae</taxon>
        <taxon>Rhodococcus</taxon>
    </lineage>
</organism>
<evidence type="ECO:0000256" key="2">
    <source>
        <dbReference type="ARBA" id="ARBA00008610"/>
    </source>
</evidence>
<evidence type="ECO:0000259" key="7">
    <source>
        <dbReference type="Pfam" id="PF02608"/>
    </source>
</evidence>
<keyword evidence="5" id="KW-0472">Membrane</keyword>
<evidence type="ECO:0000256" key="1">
    <source>
        <dbReference type="ARBA" id="ARBA00004193"/>
    </source>
</evidence>
<dbReference type="InterPro" id="IPR028082">
    <property type="entry name" value="Peripla_BP_I"/>
</dbReference>
<dbReference type="Proteomes" id="UP001185927">
    <property type="component" value="Unassembled WGS sequence"/>
</dbReference>
<gene>
    <name evidence="8" type="ORF">R3Q16_29720</name>
</gene>
<keyword evidence="6" id="KW-0449">Lipoprotein</keyword>